<feature type="region of interest" description="Disordered" evidence="1">
    <location>
        <begin position="164"/>
        <end position="238"/>
    </location>
</feature>
<evidence type="ECO:0000313" key="3">
    <source>
        <dbReference type="Proteomes" id="UP000770661"/>
    </source>
</evidence>
<protein>
    <submittedName>
        <fullName evidence="2">Uncharacterized protein</fullName>
    </submittedName>
</protein>
<organism evidence="2 3">
    <name type="scientific">Chionoecetes opilio</name>
    <name type="common">Atlantic snow crab</name>
    <name type="synonym">Cancer opilio</name>
    <dbReference type="NCBI Taxonomy" id="41210"/>
    <lineage>
        <taxon>Eukaryota</taxon>
        <taxon>Metazoa</taxon>
        <taxon>Ecdysozoa</taxon>
        <taxon>Arthropoda</taxon>
        <taxon>Crustacea</taxon>
        <taxon>Multicrustacea</taxon>
        <taxon>Malacostraca</taxon>
        <taxon>Eumalacostraca</taxon>
        <taxon>Eucarida</taxon>
        <taxon>Decapoda</taxon>
        <taxon>Pleocyemata</taxon>
        <taxon>Brachyura</taxon>
        <taxon>Eubrachyura</taxon>
        <taxon>Majoidea</taxon>
        <taxon>Majidae</taxon>
        <taxon>Chionoecetes</taxon>
    </lineage>
</organism>
<sequence length="238" mass="26611">MMTNREDKEFLLAQREPGRRGRMGGVDSVLAAQETRQSLRLEKAAAFSARKQEKAAASLICWRSSSPRRRPAPTLQLLSQMKNTEQLEERAPAKRAKRATKNIVSPATWRPTLDRTKFDRSFRTYVLTEAARCLGQKRGKSSTSTALSIRPQKRFETCAAMAPKDQRGFGSGNSAGGPLGWQARDGPTTKEHVDPSPDHHFRDWRRPTARRRQVGSGTGESMAAAVVSAWRHGESRIR</sequence>
<comment type="caution">
    <text evidence="2">The sequence shown here is derived from an EMBL/GenBank/DDBJ whole genome shotgun (WGS) entry which is preliminary data.</text>
</comment>
<gene>
    <name evidence="2" type="ORF">GWK47_046933</name>
</gene>
<reference evidence="2" key="1">
    <citation type="submission" date="2020-07" db="EMBL/GenBank/DDBJ databases">
        <title>The High-quality genome of the commercially important snow crab, Chionoecetes opilio.</title>
        <authorList>
            <person name="Jeong J.-H."/>
            <person name="Ryu S."/>
        </authorList>
    </citation>
    <scope>NUCLEOTIDE SEQUENCE</scope>
    <source>
        <strain evidence="2">MADBK_172401_WGS</strain>
        <tissue evidence="2">Digestive gland</tissue>
    </source>
</reference>
<dbReference type="AlphaFoldDB" id="A0A8J5CWY5"/>
<name>A0A8J5CWY5_CHIOP</name>
<accession>A0A8J5CWY5</accession>
<evidence type="ECO:0000313" key="2">
    <source>
        <dbReference type="EMBL" id="KAG0721202.1"/>
    </source>
</evidence>
<feature type="compositionally biased region" description="Gly residues" evidence="1">
    <location>
        <begin position="169"/>
        <end position="179"/>
    </location>
</feature>
<keyword evidence="3" id="KW-1185">Reference proteome</keyword>
<feature type="region of interest" description="Disordered" evidence="1">
    <location>
        <begin position="1"/>
        <end position="25"/>
    </location>
</feature>
<dbReference type="Proteomes" id="UP000770661">
    <property type="component" value="Unassembled WGS sequence"/>
</dbReference>
<evidence type="ECO:0000256" key="1">
    <source>
        <dbReference type="SAM" id="MobiDB-lite"/>
    </source>
</evidence>
<dbReference type="EMBL" id="JACEEZ010011572">
    <property type="protein sequence ID" value="KAG0721202.1"/>
    <property type="molecule type" value="Genomic_DNA"/>
</dbReference>
<feature type="compositionally biased region" description="Basic and acidic residues" evidence="1">
    <location>
        <begin position="1"/>
        <end position="10"/>
    </location>
</feature>
<proteinExistence type="predicted"/>
<feature type="compositionally biased region" description="Basic and acidic residues" evidence="1">
    <location>
        <begin position="187"/>
        <end position="206"/>
    </location>
</feature>